<evidence type="ECO:0000313" key="1">
    <source>
        <dbReference type="EMBL" id="KAG1786503.1"/>
    </source>
</evidence>
<dbReference type="GeneID" id="64594552"/>
<evidence type="ECO:0000313" key="2">
    <source>
        <dbReference type="Proteomes" id="UP000719766"/>
    </source>
</evidence>
<comment type="caution">
    <text evidence="1">The sequence shown here is derived from an EMBL/GenBank/DDBJ whole genome shotgun (WGS) entry which is preliminary data.</text>
</comment>
<sequence length="270" mass="30377">MYYYPLLNEILPDWKCAGHQIFICRLPGPGTRKSVRLTQIWVVGTWLLVGKHKPRTPDSKFCKTTCAPSKAMSGDHLLLRELGNFDLLPPLSTVDSHFGGRNLASRRATQASHPGFHILQDNLRTIKGHVKRAPAALFRNISTSVGHLTRKVLTKLCVEFRVPELGTRSSVQLTQILVVGTWLLVGQHKLRTPDSTFCKTTCAPSKAMSGDHLLLRELGNFDLLPPLIWLMYNYLSSIMSTIMIHMGPPIYILYHPRPTRLINMRLGPPV</sequence>
<gene>
    <name evidence="1" type="ORF">HD556DRAFT_1313394</name>
</gene>
<proteinExistence type="predicted"/>
<dbReference type="Proteomes" id="UP000719766">
    <property type="component" value="Unassembled WGS sequence"/>
</dbReference>
<keyword evidence="2" id="KW-1185">Reference proteome</keyword>
<name>A0A9P7AE19_9AGAM</name>
<accession>A0A9P7AE19</accession>
<organism evidence="1 2">
    <name type="scientific">Suillus plorans</name>
    <dbReference type="NCBI Taxonomy" id="116603"/>
    <lineage>
        <taxon>Eukaryota</taxon>
        <taxon>Fungi</taxon>
        <taxon>Dikarya</taxon>
        <taxon>Basidiomycota</taxon>
        <taxon>Agaricomycotina</taxon>
        <taxon>Agaricomycetes</taxon>
        <taxon>Agaricomycetidae</taxon>
        <taxon>Boletales</taxon>
        <taxon>Suillineae</taxon>
        <taxon>Suillaceae</taxon>
        <taxon>Suillus</taxon>
    </lineage>
</organism>
<dbReference type="EMBL" id="JABBWE010000091">
    <property type="protein sequence ID" value="KAG1786503.1"/>
    <property type="molecule type" value="Genomic_DNA"/>
</dbReference>
<reference evidence="1" key="1">
    <citation type="journal article" date="2020" name="New Phytol.">
        <title>Comparative genomics reveals dynamic genome evolution in host specialist ectomycorrhizal fungi.</title>
        <authorList>
            <person name="Lofgren L.A."/>
            <person name="Nguyen N.H."/>
            <person name="Vilgalys R."/>
            <person name="Ruytinx J."/>
            <person name="Liao H.L."/>
            <person name="Branco S."/>
            <person name="Kuo A."/>
            <person name="LaButti K."/>
            <person name="Lipzen A."/>
            <person name="Andreopoulos W."/>
            <person name="Pangilinan J."/>
            <person name="Riley R."/>
            <person name="Hundley H."/>
            <person name="Na H."/>
            <person name="Barry K."/>
            <person name="Grigoriev I.V."/>
            <person name="Stajich J.E."/>
            <person name="Kennedy P.G."/>
        </authorList>
    </citation>
    <scope>NUCLEOTIDE SEQUENCE</scope>
    <source>
        <strain evidence="1">S12</strain>
    </source>
</reference>
<dbReference type="RefSeq" id="XP_041153938.1">
    <property type="nucleotide sequence ID" value="XM_041300788.1"/>
</dbReference>
<protein>
    <submittedName>
        <fullName evidence="1">Uncharacterized protein</fullName>
    </submittedName>
</protein>
<dbReference type="OrthoDB" id="2692651at2759"/>
<dbReference type="AlphaFoldDB" id="A0A9P7AE19"/>